<feature type="transmembrane region" description="Helical" evidence="1">
    <location>
        <begin position="171"/>
        <end position="193"/>
    </location>
</feature>
<dbReference type="AlphaFoldDB" id="A0A8X8FS33"/>
<evidence type="ECO:0008006" key="4">
    <source>
        <dbReference type="Google" id="ProtNLM"/>
    </source>
</evidence>
<keyword evidence="1" id="KW-1133">Transmembrane helix</keyword>
<comment type="caution">
    <text evidence="2">The sequence shown here is derived from an EMBL/GenBank/DDBJ whole genome shotgun (WGS) entry which is preliminary data.</text>
</comment>
<organism evidence="2 3">
    <name type="scientific">Stenotrophomonas lacuserhaii</name>
    <dbReference type="NCBI Taxonomy" id="2760084"/>
    <lineage>
        <taxon>Bacteria</taxon>
        <taxon>Pseudomonadati</taxon>
        <taxon>Pseudomonadota</taxon>
        <taxon>Gammaproteobacteria</taxon>
        <taxon>Lysobacterales</taxon>
        <taxon>Lysobacteraceae</taxon>
        <taxon>Stenotrophomonas</taxon>
    </lineage>
</organism>
<dbReference type="EMBL" id="JACSQS010000001">
    <property type="protein sequence ID" value="MBD7952731.1"/>
    <property type="molecule type" value="Genomic_DNA"/>
</dbReference>
<evidence type="ECO:0000313" key="3">
    <source>
        <dbReference type="Proteomes" id="UP000636938"/>
    </source>
</evidence>
<feature type="transmembrane region" description="Helical" evidence="1">
    <location>
        <begin position="56"/>
        <end position="74"/>
    </location>
</feature>
<accession>A0A8X8FS33</accession>
<name>A0A8X8FS33_9GAMM</name>
<dbReference type="Proteomes" id="UP000636938">
    <property type="component" value="Unassembled WGS sequence"/>
</dbReference>
<keyword evidence="1" id="KW-0472">Membrane</keyword>
<protein>
    <recommendedName>
        <fullName evidence="4">Transmembrane protein</fullName>
    </recommendedName>
</protein>
<dbReference type="RefSeq" id="WP_191768259.1">
    <property type="nucleotide sequence ID" value="NZ_JACSQS010000001.1"/>
</dbReference>
<keyword evidence="3" id="KW-1185">Reference proteome</keyword>
<evidence type="ECO:0000256" key="1">
    <source>
        <dbReference type="SAM" id="Phobius"/>
    </source>
</evidence>
<feature type="transmembrane region" description="Helical" evidence="1">
    <location>
        <begin position="121"/>
        <end position="141"/>
    </location>
</feature>
<evidence type="ECO:0000313" key="2">
    <source>
        <dbReference type="EMBL" id="MBD7952731.1"/>
    </source>
</evidence>
<reference evidence="2 3" key="1">
    <citation type="submission" date="2020-08" db="EMBL/GenBank/DDBJ databases">
        <title>A Genomic Blueprint of the Chicken Gut Microbiome.</title>
        <authorList>
            <person name="Gilroy R."/>
            <person name="Ravi A."/>
            <person name="Getino M."/>
            <person name="Pursley I."/>
            <person name="Horton D.L."/>
            <person name="Alikhan N.-F."/>
            <person name="Baker D."/>
            <person name="Gharbi K."/>
            <person name="Hall N."/>
            <person name="Watson M."/>
            <person name="Adriaenssens E.M."/>
            <person name="Foster-Nyarko E."/>
            <person name="Jarju S."/>
            <person name="Secka A."/>
            <person name="Antonio M."/>
            <person name="Oren A."/>
            <person name="Chaudhuri R."/>
            <person name="La Ragione R.M."/>
            <person name="Hildebrand F."/>
            <person name="Pallen M.J."/>
        </authorList>
    </citation>
    <scope>NUCLEOTIDE SEQUENCE [LARGE SCALE GENOMIC DNA]</scope>
    <source>
        <strain evidence="2 3">Sa5BUN4</strain>
    </source>
</reference>
<sequence>MYEAGAQFHQGETNQAAIINISPLHCCAPWDLNSEKCEANIVIPTHTTPSSRLARLFTLIGAMAALATIIGFVFHGCGHVEDVTYLRQWGIGDGVFERSADWKIVNGYYAVILQGLGVFSAIPWGLGAVVFVMLAVGFLLLRLPSREPPQWSTRCIAALPGWLKLISRSMALSAAAIYLMITVFTCVLLLSALPGIIGERSGKERAALHKAALQSVADDEFDELWEGGERIAYGVMIASSPTRYAIYDHNLKAVRVVSSSDVELRGRPKL</sequence>
<proteinExistence type="predicted"/>
<keyword evidence="1" id="KW-0812">Transmembrane</keyword>
<gene>
    <name evidence="2" type="ORF">H9654_00805</name>
</gene>